<keyword evidence="1" id="KW-0732">Signal</keyword>
<dbReference type="AlphaFoldDB" id="A0A933W2R2"/>
<name>A0A933W2R2_UNCEI</name>
<protein>
    <recommendedName>
        <fullName evidence="4">Outer membrane protein beta-barrel domain-containing protein</fullName>
    </recommendedName>
</protein>
<accession>A0A933W2R2</accession>
<organism evidence="2 3">
    <name type="scientific">Eiseniibacteriota bacterium</name>
    <dbReference type="NCBI Taxonomy" id="2212470"/>
    <lineage>
        <taxon>Bacteria</taxon>
        <taxon>Candidatus Eiseniibacteriota</taxon>
    </lineage>
</organism>
<comment type="caution">
    <text evidence="2">The sequence shown here is derived from an EMBL/GenBank/DDBJ whole genome shotgun (WGS) entry which is preliminary data.</text>
</comment>
<dbReference type="Proteomes" id="UP000696931">
    <property type="component" value="Unassembled WGS sequence"/>
</dbReference>
<evidence type="ECO:0008006" key="4">
    <source>
        <dbReference type="Google" id="ProtNLM"/>
    </source>
</evidence>
<proteinExistence type="predicted"/>
<reference evidence="2" key="1">
    <citation type="submission" date="2020-07" db="EMBL/GenBank/DDBJ databases">
        <title>Huge and variable diversity of episymbiotic CPR bacteria and DPANN archaea in groundwater ecosystems.</title>
        <authorList>
            <person name="He C.Y."/>
            <person name="Keren R."/>
            <person name="Whittaker M."/>
            <person name="Farag I.F."/>
            <person name="Doudna J."/>
            <person name="Cate J.H.D."/>
            <person name="Banfield J.F."/>
        </authorList>
    </citation>
    <scope>NUCLEOTIDE SEQUENCE</scope>
    <source>
        <strain evidence="2">NC_groundwater_1813_Pr3_B-0.1um_71_17</strain>
    </source>
</reference>
<sequence length="245" mass="26453">MSRMSGPSAVLVAALLCALLPAAAQASRRISSDPSVPDSSRVLGSDLGRVPTAALPVWFGVDNEFALLRNEWENMPRTGSRARFGATIYVPVQQVGARNWTSVTYEEDELEARGYVTWYDGTDFTYVPVTFPVPTTMFSVRTGLDRVAGSETRPSAFLGAGLGVGFGLFGASLGSDTRHWTSYEFAVRGGLYAYSSKNARFGVVGLGVVGYRLAPDDLRDVIAEFQLGVAIEGALQLPKRFVEPR</sequence>
<evidence type="ECO:0000256" key="1">
    <source>
        <dbReference type="SAM" id="SignalP"/>
    </source>
</evidence>
<evidence type="ECO:0000313" key="3">
    <source>
        <dbReference type="Proteomes" id="UP000696931"/>
    </source>
</evidence>
<feature type="signal peptide" evidence="1">
    <location>
        <begin position="1"/>
        <end position="26"/>
    </location>
</feature>
<dbReference type="EMBL" id="JACRIW010000090">
    <property type="protein sequence ID" value="MBI5170335.1"/>
    <property type="molecule type" value="Genomic_DNA"/>
</dbReference>
<gene>
    <name evidence="2" type="ORF">HZA61_12675</name>
</gene>
<feature type="chain" id="PRO_5037275097" description="Outer membrane protein beta-barrel domain-containing protein" evidence="1">
    <location>
        <begin position="27"/>
        <end position="245"/>
    </location>
</feature>
<evidence type="ECO:0000313" key="2">
    <source>
        <dbReference type="EMBL" id="MBI5170335.1"/>
    </source>
</evidence>